<evidence type="ECO:0000313" key="2">
    <source>
        <dbReference type="EMBL" id="MCW3486468.1"/>
    </source>
</evidence>
<keyword evidence="3" id="KW-1185">Reference proteome</keyword>
<feature type="transmembrane region" description="Helical" evidence="1">
    <location>
        <begin position="42"/>
        <end position="60"/>
    </location>
</feature>
<name>A0ABT3IR63_9BACT</name>
<dbReference type="Proteomes" id="UP001207742">
    <property type="component" value="Unassembled WGS sequence"/>
</dbReference>
<keyword evidence="1" id="KW-1133">Transmembrane helix</keyword>
<feature type="transmembrane region" description="Helical" evidence="1">
    <location>
        <begin position="66"/>
        <end position="86"/>
    </location>
</feature>
<sequence length="284" mass="32477">MNDMTISCLIPAGILVAGLLLTQVTGRYLSHFSTAGKRMIRYQLCMIVLCVAIGSVALLPRHTPELHRYAWCESGLLGLGIVHVYMMYTRFKADHTTLLSELAVMGVILLAGGAGMMLVNRLLVQAPLPYYPMLTSLLPFVCPVFVYKTFEKMLILPPKIYKGWIYPLHQEVPVMPEAYMKELIVIGFEMKKKQTDHTPTYFRARTPVKMDLGDLFYHFINDYNERYPDTPIAYADHNGHPCSWVFYRKSRWRWISKVLDPDKAVFMNGIKENSVIICTSNIIS</sequence>
<dbReference type="InterPro" id="IPR035177">
    <property type="entry name" value="TssN"/>
</dbReference>
<feature type="transmembrane region" description="Helical" evidence="1">
    <location>
        <begin position="12"/>
        <end position="30"/>
    </location>
</feature>
<accession>A0ABT3IR63</accession>
<dbReference type="RefSeq" id="WP_264733284.1">
    <property type="nucleotide sequence ID" value="NZ_JAPDNR010000001.1"/>
</dbReference>
<organism evidence="2 3">
    <name type="scientific">Chitinophaga nivalis</name>
    <dbReference type="NCBI Taxonomy" id="2991709"/>
    <lineage>
        <taxon>Bacteria</taxon>
        <taxon>Pseudomonadati</taxon>
        <taxon>Bacteroidota</taxon>
        <taxon>Chitinophagia</taxon>
        <taxon>Chitinophagales</taxon>
        <taxon>Chitinophagaceae</taxon>
        <taxon>Chitinophaga</taxon>
    </lineage>
</organism>
<dbReference type="EMBL" id="JAPDNS010000002">
    <property type="protein sequence ID" value="MCW3486468.1"/>
    <property type="molecule type" value="Genomic_DNA"/>
</dbReference>
<dbReference type="Pfam" id="PF17555">
    <property type="entry name" value="TssN"/>
    <property type="match status" value="1"/>
</dbReference>
<proteinExistence type="predicted"/>
<reference evidence="2 3" key="1">
    <citation type="submission" date="2022-10" db="EMBL/GenBank/DDBJ databases">
        <title>Chitinophaga nivalis PC15 sp. nov., isolated from Pyeongchang county, South Korea.</title>
        <authorList>
            <person name="Trinh H.N."/>
        </authorList>
    </citation>
    <scope>NUCLEOTIDE SEQUENCE [LARGE SCALE GENOMIC DNA]</scope>
    <source>
        <strain evidence="2 3">PC14</strain>
    </source>
</reference>
<gene>
    <name evidence="2" type="ORF">OL497_21380</name>
</gene>
<evidence type="ECO:0000313" key="3">
    <source>
        <dbReference type="Proteomes" id="UP001207742"/>
    </source>
</evidence>
<evidence type="ECO:0000256" key="1">
    <source>
        <dbReference type="SAM" id="Phobius"/>
    </source>
</evidence>
<keyword evidence="1" id="KW-0812">Transmembrane</keyword>
<keyword evidence="1" id="KW-0472">Membrane</keyword>
<comment type="caution">
    <text evidence="2">The sequence shown here is derived from an EMBL/GenBank/DDBJ whole genome shotgun (WGS) entry which is preliminary data.</text>
</comment>
<feature type="transmembrane region" description="Helical" evidence="1">
    <location>
        <begin position="98"/>
        <end position="118"/>
    </location>
</feature>
<protein>
    <submittedName>
        <fullName evidence="2">TssN family type VI secretion system protein</fullName>
    </submittedName>
</protein>